<dbReference type="PANTHER" id="PTHR11360">
    <property type="entry name" value="MONOCARBOXYLATE TRANSPORTER"/>
    <property type="match status" value="1"/>
</dbReference>
<keyword evidence="6" id="KW-1185">Reference proteome</keyword>
<feature type="transmembrane region" description="Helical" evidence="4">
    <location>
        <begin position="156"/>
        <end position="178"/>
    </location>
</feature>
<dbReference type="EMBL" id="CH476746">
    <property type="protein sequence ID" value="EIE90178.1"/>
    <property type="molecule type" value="Genomic_DNA"/>
</dbReference>
<feature type="region of interest" description="Disordered" evidence="3">
    <location>
        <begin position="1"/>
        <end position="25"/>
    </location>
</feature>
<dbReference type="STRING" id="246409.I1CNZ8"/>
<keyword evidence="4" id="KW-0812">Transmembrane</keyword>
<protein>
    <recommendedName>
        <fullName evidence="7">Major facilitator superfamily (MFS) profile domain-containing protein</fullName>
    </recommendedName>
</protein>
<comment type="subcellular location">
    <subcellularLocation>
        <location evidence="1">Membrane</location>
        <topology evidence="1">Multi-pass membrane protein</topology>
    </subcellularLocation>
</comment>
<keyword evidence="4" id="KW-0472">Membrane</keyword>
<sequence>MDSARSKRDDPNDSVNGEKEGLESFDMETVKEEEKDIYPWLVVLSTFLILTVGLATGQSCFAQTIYNILINVLSPLSQLILSTLGSRNTLLVSVVISSLGLLLASFSTEIALSIVPQYFSKHRGIALGLTFSGISIGGLVFPFVMDPLNSRFGANWCYRIMSLICLVIGLLACCLLGIKKDTKSKHAIKVPPLKETFDFSVAKDWRYLLWCITDILLEAGYNTPAYFLPCKSLPSFYTFYCWLTTLDMSMWSYCIAHYLDCRACCCGHLQPILKHSLRSRSSMGSLVAPLSHSVSHKRSIRVAY</sequence>
<dbReference type="GO" id="GO:0022857">
    <property type="term" value="F:transmembrane transporter activity"/>
    <property type="evidence" value="ECO:0007669"/>
    <property type="project" value="InterPro"/>
</dbReference>
<dbReference type="GeneID" id="93621854"/>
<dbReference type="OrthoDB" id="6499973at2759"/>
<dbReference type="Gene3D" id="1.20.1250.20">
    <property type="entry name" value="MFS general substrate transporter like domains"/>
    <property type="match status" value="1"/>
</dbReference>
<proteinExistence type="inferred from homology"/>
<dbReference type="InParanoid" id="I1CNZ8"/>
<feature type="transmembrane region" description="Helical" evidence="4">
    <location>
        <begin position="90"/>
        <end position="112"/>
    </location>
</feature>
<evidence type="ECO:0000256" key="3">
    <source>
        <dbReference type="SAM" id="MobiDB-lite"/>
    </source>
</evidence>
<organism evidence="5 6">
    <name type="scientific">Rhizopus delemar (strain RA 99-880 / ATCC MYA-4621 / FGSC 9543 / NRRL 43880)</name>
    <name type="common">Mucormycosis agent</name>
    <name type="synonym">Rhizopus arrhizus var. delemar</name>
    <dbReference type="NCBI Taxonomy" id="246409"/>
    <lineage>
        <taxon>Eukaryota</taxon>
        <taxon>Fungi</taxon>
        <taxon>Fungi incertae sedis</taxon>
        <taxon>Mucoromycota</taxon>
        <taxon>Mucoromycotina</taxon>
        <taxon>Mucoromycetes</taxon>
        <taxon>Mucorales</taxon>
        <taxon>Mucorineae</taxon>
        <taxon>Rhizopodaceae</taxon>
        <taxon>Rhizopus</taxon>
    </lineage>
</organism>
<gene>
    <name evidence="5" type="ORF">RO3G_14889</name>
</gene>
<evidence type="ECO:0000256" key="2">
    <source>
        <dbReference type="ARBA" id="ARBA00006727"/>
    </source>
</evidence>
<evidence type="ECO:0000313" key="6">
    <source>
        <dbReference type="Proteomes" id="UP000009138"/>
    </source>
</evidence>
<comment type="similarity">
    <text evidence="2">Belongs to the major facilitator superfamily. Monocarboxylate porter (TC 2.A.1.13) family.</text>
</comment>
<evidence type="ECO:0000256" key="4">
    <source>
        <dbReference type="SAM" id="Phobius"/>
    </source>
</evidence>
<feature type="transmembrane region" description="Helical" evidence="4">
    <location>
        <begin position="37"/>
        <end position="57"/>
    </location>
</feature>
<dbReference type="InterPro" id="IPR036259">
    <property type="entry name" value="MFS_trans_sf"/>
</dbReference>
<evidence type="ECO:0000256" key="1">
    <source>
        <dbReference type="ARBA" id="ARBA00004141"/>
    </source>
</evidence>
<dbReference type="InterPro" id="IPR050327">
    <property type="entry name" value="Proton-linked_MCT"/>
</dbReference>
<dbReference type="GO" id="GO:0016020">
    <property type="term" value="C:membrane"/>
    <property type="evidence" value="ECO:0007669"/>
    <property type="project" value="UniProtKB-SubCell"/>
</dbReference>
<dbReference type="Proteomes" id="UP000009138">
    <property type="component" value="Unassembled WGS sequence"/>
</dbReference>
<dbReference type="VEuPathDB" id="FungiDB:RO3G_14889"/>
<accession>I1CNZ8</accession>
<dbReference type="SUPFAM" id="SSF103473">
    <property type="entry name" value="MFS general substrate transporter"/>
    <property type="match status" value="1"/>
</dbReference>
<name>I1CNZ8_RHIO9</name>
<dbReference type="Pfam" id="PF07690">
    <property type="entry name" value="MFS_1"/>
    <property type="match status" value="1"/>
</dbReference>
<reference evidence="5 6" key="1">
    <citation type="journal article" date="2009" name="PLoS Genet.">
        <title>Genomic analysis of the basal lineage fungus Rhizopus oryzae reveals a whole-genome duplication.</title>
        <authorList>
            <person name="Ma L.-J."/>
            <person name="Ibrahim A.S."/>
            <person name="Skory C."/>
            <person name="Grabherr M.G."/>
            <person name="Burger G."/>
            <person name="Butler M."/>
            <person name="Elias M."/>
            <person name="Idnurm A."/>
            <person name="Lang B.F."/>
            <person name="Sone T."/>
            <person name="Abe A."/>
            <person name="Calvo S.E."/>
            <person name="Corrochano L.M."/>
            <person name="Engels R."/>
            <person name="Fu J."/>
            <person name="Hansberg W."/>
            <person name="Kim J.-M."/>
            <person name="Kodira C.D."/>
            <person name="Koehrsen M.J."/>
            <person name="Liu B."/>
            <person name="Miranda-Saavedra D."/>
            <person name="O'Leary S."/>
            <person name="Ortiz-Castellanos L."/>
            <person name="Poulter R."/>
            <person name="Rodriguez-Romero J."/>
            <person name="Ruiz-Herrera J."/>
            <person name="Shen Y.-Q."/>
            <person name="Zeng Q."/>
            <person name="Galagan J."/>
            <person name="Birren B.W."/>
            <person name="Cuomo C.A."/>
            <person name="Wickes B.L."/>
        </authorList>
    </citation>
    <scope>NUCLEOTIDE SEQUENCE [LARGE SCALE GENOMIC DNA]</scope>
    <source>
        <strain evidence="6">RA 99-880 / ATCC MYA-4621 / FGSC 9543 / NRRL 43880</strain>
    </source>
</reference>
<dbReference type="PANTHER" id="PTHR11360:SF284">
    <property type="entry name" value="EG:103B4.3 PROTEIN-RELATED"/>
    <property type="match status" value="1"/>
</dbReference>
<dbReference type="InterPro" id="IPR011701">
    <property type="entry name" value="MFS"/>
</dbReference>
<keyword evidence="4" id="KW-1133">Transmembrane helix</keyword>
<dbReference type="AlphaFoldDB" id="I1CNZ8"/>
<dbReference type="RefSeq" id="XP_067525574.1">
    <property type="nucleotide sequence ID" value="XM_067669473.1"/>
</dbReference>
<evidence type="ECO:0008006" key="7">
    <source>
        <dbReference type="Google" id="ProtNLM"/>
    </source>
</evidence>
<feature type="transmembrane region" description="Helical" evidence="4">
    <location>
        <begin position="124"/>
        <end position="144"/>
    </location>
</feature>
<evidence type="ECO:0000313" key="5">
    <source>
        <dbReference type="EMBL" id="EIE90178.1"/>
    </source>
</evidence>